<reference evidence="2 3" key="1">
    <citation type="submission" date="2018-11" db="EMBL/GenBank/DDBJ databases">
        <title>Complete genome sequence of Nocardioides baekrokdamisoli strain KCTC 39748.</title>
        <authorList>
            <person name="Kang S.W."/>
            <person name="Lee K.C."/>
            <person name="Kim K.K."/>
            <person name="Kim J.S."/>
            <person name="Kim D.S."/>
            <person name="Ko S.H."/>
            <person name="Yang S.H."/>
            <person name="Shin Y.K."/>
            <person name="Lee J.S."/>
        </authorList>
    </citation>
    <scope>NUCLEOTIDE SEQUENCE [LARGE SCALE GENOMIC DNA]</scope>
    <source>
        <strain evidence="2 3">KCTC 39748</strain>
    </source>
</reference>
<organism evidence="2 3">
    <name type="scientific">Nocardioides baekrokdamisoli</name>
    <dbReference type="NCBI Taxonomy" id="1804624"/>
    <lineage>
        <taxon>Bacteria</taxon>
        <taxon>Bacillati</taxon>
        <taxon>Actinomycetota</taxon>
        <taxon>Actinomycetes</taxon>
        <taxon>Propionibacteriales</taxon>
        <taxon>Nocardioidaceae</taxon>
        <taxon>Nocardioides</taxon>
    </lineage>
</organism>
<evidence type="ECO:0000313" key="2">
    <source>
        <dbReference type="EMBL" id="BBH16797.1"/>
    </source>
</evidence>
<evidence type="ECO:0000313" key="3">
    <source>
        <dbReference type="Proteomes" id="UP000271573"/>
    </source>
</evidence>
<keyword evidence="3" id="KW-1185">Reference proteome</keyword>
<dbReference type="EMBL" id="AP019307">
    <property type="protein sequence ID" value="BBH16797.1"/>
    <property type="molecule type" value="Genomic_DNA"/>
</dbReference>
<name>A0A3G9ICW5_9ACTN</name>
<feature type="region of interest" description="Disordered" evidence="1">
    <location>
        <begin position="1"/>
        <end position="25"/>
    </location>
</feature>
<feature type="compositionally biased region" description="Polar residues" evidence="1">
    <location>
        <begin position="1"/>
        <end position="10"/>
    </location>
</feature>
<dbReference type="Proteomes" id="UP000271573">
    <property type="component" value="Chromosome"/>
</dbReference>
<dbReference type="RefSeq" id="WP_197715258.1">
    <property type="nucleotide sequence ID" value="NZ_AP019307.1"/>
</dbReference>
<evidence type="ECO:0000256" key="1">
    <source>
        <dbReference type="SAM" id="MobiDB-lite"/>
    </source>
</evidence>
<gene>
    <name evidence="2" type="ORF">Back2_10840</name>
</gene>
<accession>A0A3G9ICW5</accession>
<dbReference type="KEGG" id="nbe:Back2_10840"/>
<dbReference type="AlphaFoldDB" id="A0A3G9ICW5"/>
<proteinExistence type="predicted"/>
<sequence>MTIKTSASRRSNADPHGRYRAAGRVARASSLGTDATEARRDLAAAQIACAIDKALADAPPLTKAQRAHLAGLLVDAGGDA</sequence>
<protein>
    <submittedName>
        <fullName evidence="2">Uncharacterized protein</fullName>
    </submittedName>
</protein>